<dbReference type="UniPathway" id="UPA00617">
    <property type="reaction ID" value="UER00669"/>
</dbReference>
<evidence type="ECO:0000256" key="5">
    <source>
        <dbReference type="ARBA" id="ARBA00022741"/>
    </source>
</evidence>
<evidence type="ECO:0000256" key="1">
    <source>
        <dbReference type="ARBA" id="ARBA00003264"/>
    </source>
</evidence>
<dbReference type="GO" id="GO:0019588">
    <property type="term" value="P:anaerobic glycerol catabolic process"/>
    <property type="evidence" value="ECO:0007669"/>
    <property type="project" value="UniProtKB-UniPathway"/>
</dbReference>
<dbReference type="OrthoDB" id="1724672at2759"/>
<evidence type="ECO:0000256" key="3">
    <source>
        <dbReference type="ARBA" id="ARBA00008757"/>
    </source>
</evidence>
<evidence type="ECO:0000256" key="7">
    <source>
        <dbReference type="ARBA" id="ARBA00022798"/>
    </source>
</evidence>
<comment type="similarity">
    <text evidence="3">Belongs to the dihydroxyacetone kinase (DAK) family.</text>
</comment>
<dbReference type="NCBIfam" id="TIGR02361">
    <property type="entry name" value="dak_ATP"/>
    <property type="match status" value="1"/>
</dbReference>
<dbReference type="Gene3D" id="3.30.1180.20">
    <property type="entry name" value="Dihydroxyacetone kinase, domain 2"/>
    <property type="match status" value="1"/>
</dbReference>
<accession>A0A0L0N378</accession>
<dbReference type="PANTHER" id="PTHR28629:SF4">
    <property type="entry name" value="TRIOKINASE_FMN CYCLASE"/>
    <property type="match status" value="1"/>
</dbReference>
<dbReference type="AlphaFoldDB" id="A0A0L0N378"/>
<comment type="catalytic activity">
    <reaction evidence="10">
        <text>dihydroxyacetone + ATP = dihydroxyacetone phosphate + ADP + H(+)</text>
        <dbReference type="Rhea" id="RHEA:15773"/>
        <dbReference type="ChEBI" id="CHEBI:15378"/>
        <dbReference type="ChEBI" id="CHEBI:16016"/>
        <dbReference type="ChEBI" id="CHEBI:30616"/>
        <dbReference type="ChEBI" id="CHEBI:57642"/>
        <dbReference type="ChEBI" id="CHEBI:456216"/>
        <dbReference type="EC" id="2.7.1.29"/>
    </reaction>
</comment>
<dbReference type="Pfam" id="PF02734">
    <property type="entry name" value="Dak2"/>
    <property type="match status" value="1"/>
</dbReference>
<keyword evidence="7" id="KW-0319">Glycerol metabolism</keyword>
<feature type="domain" description="DhaL" evidence="13">
    <location>
        <begin position="398"/>
        <end position="608"/>
    </location>
</feature>
<evidence type="ECO:0000256" key="9">
    <source>
        <dbReference type="ARBA" id="ARBA00047974"/>
    </source>
</evidence>
<dbReference type="STRING" id="1163406.A0A0L0N378"/>
<protein>
    <submittedName>
        <fullName evidence="15">Dihydroxyacetone kinase</fullName>
    </submittedName>
</protein>
<dbReference type="GO" id="GO:0004371">
    <property type="term" value="F:glycerone kinase activity"/>
    <property type="evidence" value="ECO:0007669"/>
    <property type="project" value="UniProtKB-EC"/>
</dbReference>
<feature type="binding site" evidence="12">
    <location>
        <position position="112"/>
    </location>
    <ligand>
        <name>substrate</name>
    </ligand>
</feature>
<dbReference type="PROSITE" id="PS51480">
    <property type="entry name" value="DHAL"/>
    <property type="match status" value="1"/>
</dbReference>
<comment type="function">
    <text evidence="1">Catalyzes both the phosphorylation of dihydroxyacetone and of glyceraldehyde.</text>
</comment>
<feature type="binding site" evidence="12">
    <location>
        <begin position="61"/>
        <end position="64"/>
    </location>
    <ligand>
        <name>substrate</name>
    </ligand>
</feature>
<dbReference type="InterPro" id="IPR050861">
    <property type="entry name" value="Dihydroxyacetone_Kinase"/>
</dbReference>
<dbReference type="PANTHER" id="PTHR28629">
    <property type="entry name" value="TRIOKINASE/FMN CYCLASE"/>
    <property type="match status" value="1"/>
</dbReference>
<dbReference type="InterPro" id="IPR004007">
    <property type="entry name" value="DhaL_dom"/>
</dbReference>
<comment type="caution">
    <text evidence="15">The sequence shown here is derived from an EMBL/GenBank/DDBJ whole genome shotgun (WGS) entry which is preliminary data.</text>
</comment>
<evidence type="ECO:0000256" key="6">
    <source>
        <dbReference type="ARBA" id="ARBA00022777"/>
    </source>
</evidence>
<comment type="pathway">
    <text evidence="2">Polyol metabolism; glycerol fermentation; glycerone phosphate from glycerol (oxidative route): step 2/2.</text>
</comment>
<dbReference type="PROSITE" id="PS51481">
    <property type="entry name" value="DHAK"/>
    <property type="match status" value="1"/>
</dbReference>
<dbReference type="FunFam" id="3.30.1180.20:FF:000001">
    <property type="entry name" value="Dihydroxyacetone kinase 1"/>
    <property type="match status" value="1"/>
</dbReference>
<evidence type="ECO:0000256" key="4">
    <source>
        <dbReference type="ARBA" id="ARBA00022679"/>
    </source>
</evidence>
<comment type="catalytic activity">
    <reaction evidence="9">
        <text>D-glyceraldehyde + ATP = D-glyceraldehyde 3-phosphate + ADP + H(+)</text>
        <dbReference type="Rhea" id="RHEA:13941"/>
        <dbReference type="ChEBI" id="CHEBI:15378"/>
        <dbReference type="ChEBI" id="CHEBI:17378"/>
        <dbReference type="ChEBI" id="CHEBI:30616"/>
        <dbReference type="ChEBI" id="CHEBI:59776"/>
        <dbReference type="ChEBI" id="CHEBI:456216"/>
        <dbReference type="EC" id="2.7.1.28"/>
    </reaction>
</comment>
<keyword evidence="16" id="KW-1185">Reference proteome</keyword>
<evidence type="ECO:0000313" key="16">
    <source>
        <dbReference type="Proteomes" id="UP000036947"/>
    </source>
</evidence>
<evidence type="ECO:0000256" key="12">
    <source>
        <dbReference type="PIRSR" id="PIRSR612734-2"/>
    </source>
</evidence>
<feature type="domain" description="DhaK" evidence="14">
    <location>
        <begin position="11"/>
        <end position="355"/>
    </location>
</feature>
<keyword evidence="5" id="KW-0547">Nucleotide-binding</keyword>
<dbReference type="SMART" id="SM01120">
    <property type="entry name" value="Dak2"/>
    <property type="match status" value="1"/>
</dbReference>
<keyword evidence="4" id="KW-0808">Transferase</keyword>
<evidence type="ECO:0000256" key="11">
    <source>
        <dbReference type="PIRSR" id="PIRSR612734-1"/>
    </source>
</evidence>
<dbReference type="SUPFAM" id="SSF82549">
    <property type="entry name" value="DAK1/DegV-like"/>
    <property type="match status" value="1"/>
</dbReference>
<dbReference type="Proteomes" id="UP000036947">
    <property type="component" value="Unassembled WGS sequence"/>
</dbReference>
<evidence type="ECO:0000313" key="15">
    <source>
        <dbReference type="EMBL" id="KND88285.1"/>
    </source>
</evidence>
<keyword evidence="8" id="KW-0067">ATP-binding</keyword>
<dbReference type="Gene3D" id="1.25.40.340">
    <property type="match status" value="1"/>
</dbReference>
<dbReference type="InterPro" id="IPR036117">
    <property type="entry name" value="DhaL_dom_sf"/>
</dbReference>
<dbReference type="InterPro" id="IPR004006">
    <property type="entry name" value="DhaK_dom"/>
</dbReference>
<name>A0A0L0N378_TOLOC</name>
<dbReference type="FunFam" id="1.25.40.340:FF:000002">
    <property type="entry name" value="Dihydroxyacetone kinase, L subunit"/>
    <property type="match status" value="1"/>
</dbReference>
<dbReference type="GO" id="GO:0005829">
    <property type="term" value="C:cytosol"/>
    <property type="evidence" value="ECO:0007669"/>
    <property type="project" value="TreeGrafter"/>
</dbReference>
<keyword evidence="6 15" id="KW-0418">Kinase</keyword>
<evidence type="ECO:0000259" key="14">
    <source>
        <dbReference type="PROSITE" id="PS51481"/>
    </source>
</evidence>
<dbReference type="EMBL" id="LFRF01000027">
    <property type="protein sequence ID" value="KND88285.1"/>
    <property type="molecule type" value="Genomic_DNA"/>
</dbReference>
<feature type="binding site" evidence="12">
    <location>
        <position position="117"/>
    </location>
    <ligand>
        <name>substrate</name>
    </ligand>
</feature>
<evidence type="ECO:0000256" key="10">
    <source>
        <dbReference type="ARBA" id="ARBA00048898"/>
    </source>
</evidence>
<evidence type="ECO:0000256" key="2">
    <source>
        <dbReference type="ARBA" id="ARBA00004778"/>
    </source>
</evidence>
<organism evidence="15 16">
    <name type="scientific">Tolypocladium ophioglossoides (strain CBS 100239)</name>
    <name type="common">Snaketongue truffleclub</name>
    <name type="synonym">Elaphocordyceps ophioglossoides</name>
    <dbReference type="NCBI Taxonomy" id="1163406"/>
    <lineage>
        <taxon>Eukaryota</taxon>
        <taxon>Fungi</taxon>
        <taxon>Dikarya</taxon>
        <taxon>Ascomycota</taxon>
        <taxon>Pezizomycotina</taxon>
        <taxon>Sordariomycetes</taxon>
        <taxon>Hypocreomycetidae</taxon>
        <taxon>Hypocreales</taxon>
        <taxon>Ophiocordycipitaceae</taxon>
        <taxon>Tolypocladium</taxon>
    </lineage>
</organism>
<evidence type="ECO:0000259" key="13">
    <source>
        <dbReference type="PROSITE" id="PS51480"/>
    </source>
</evidence>
<gene>
    <name evidence="15" type="ORF">TOPH_07118</name>
</gene>
<sequence length="617" mass="63863">MAAKINTFVSDGAAALNGAVQGFVALYPQLVYHEEHKVVHKFLHNRPFIQHCANGKLLAGGSGHEPAHAGYVGDGMLDAAVCGAVFASPNALQVETGLRLIESPGGILVIVKNYTGDKLNFTLAAERFRYAAGIAVRLVVVGDDVSIGRTRSALIGRRGLAGTVLIHKIAGAAAAAGLGLGEVADAAEFALCNMGTVGVGLDACDLPGNSHQSRLGPDEIEIGIGIHNEPGSRRVKPQPSLAVLVADMLSSILDISDTERNYLASVPQHGKHDVILLVNNLGGLSTLEIAAVTGEAIGQLRTKYQLKPSRVYAGTFLSALNGPGFSITVLSLPKSEGISSRIIEWLDAPTEAFGWTCSISTRSWEGPASVSTSVDSIHHRSEPESEQYAAPDIPCDPALFTGIVKSVHKSIAAAEPEITRMDTVIGDGDCGTTLLAGSTAVVSALEDGMIETASLGKGMMAVANVIARSMGGTSGALYAVFFTALASAICTPPGTHHGPASFSSLVEATNAALRNLEQVTAAREGDRTMMDALIPFARELSVSGRAGPVQGLDQAVEAADSGCKLTRNLPSKFGRSTYVSAEASGETVGGIPDPGAYGVVAIVSGIRDAFKAYNTSS</sequence>
<dbReference type="GO" id="GO:0050354">
    <property type="term" value="F:triokinase activity"/>
    <property type="evidence" value="ECO:0007669"/>
    <property type="project" value="UniProtKB-EC"/>
</dbReference>
<evidence type="ECO:0000256" key="8">
    <source>
        <dbReference type="ARBA" id="ARBA00022840"/>
    </source>
</evidence>
<dbReference type="Pfam" id="PF02733">
    <property type="entry name" value="Dak1"/>
    <property type="match status" value="1"/>
</dbReference>
<dbReference type="FunFam" id="3.40.50.10440:FF:000001">
    <property type="entry name" value="Dihydroxyacetone kinase, DhaK subunit"/>
    <property type="match status" value="1"/>
</dbReference>
<reference evidence="15 16" key="1">
    <citation type="journal article" date="2015" name="BMC Genomics">
        <title>The genome of the truffle-parasite Tolypocladium ophioglossoides and the evolution of antifungal peptaibiotics.</title>
        <authorList>
            <person name="Quandt C.A."/>
            <person name="Bushley K.E."/>
            <person name="Spatafora J.W."/>
        </authorList>
    </citation>
    <scope>NUCLEOTIDE SEQUENCE [LARGE SCALE GENOMIC DNA]</scope>
    <source>
        <strain evidence="15 16">CBS 100239</strain>
    </source>
</reference>
<dbReference type="GO" id="GO:0005524">
    <property type="term" value="F:ATP binding"/>
    <property type="evidence" value="ECO:0007669"/>
    <property type="project" value="UniProtKB-KW"/>
</dbReference>
<feature type="active site" description="Tele-hemiaminal-histidine intermediate" evidence="11">
    <location>
        <position position="227"/>
    </location>
</feature>
<dbReference type="SUPFAM" id="SSF101473">
    <property type="entry name" value="DhaL-like"/>
    <property type="match status" value="1"/>
</dbReference>
<proteinExistence type="inferred from homology"/>
<dbReference type="InterPro" id="IPR012734">
    <property type="entry name" value="DhaK_ATP"/>
</dbReference>
<dbReference type="Gene3D" id="3.40.50.10440">
    <property type="entry name" value="Dihydroxyacetone kinase, domain 1"/>
    <property type="match status" value="1"/>
</dbReference>